<feature type="transmembrane region" description="Helical" evidence="10">
    <location>
        <begin position="6"/>
        <end position="26"/>
    </location>
</feature>
<dbReference type="GO" id="GO:0050660">
    <property type="term" value="F:flavin adenine dinucleotide binding"/>
    <property type="evidence" value="ECO:0007669"/>
    <property type="project" value="InterPro"/>
</dbReference>
<comment type="subcellular location">
    <subcellularLocation>
        <location evidence="1">Cell membrane</location>
        <topology evidence="1">Multi-pass membrane protein</topology>
    </subcellularLocation>
</comment>
<dbReference type="SUPFAM" id="SSF56176">
    <property type="entry name" value="FAD-binding/transporter-associated domain-like"/>
    <property type="match status" value="1"/>
</dbReference>
<feature type="transmembrane region" description="Helical" evidence="10">
    <location>
        <begin position="133"/>
        <end position="155"/>
    </location>
</feature>
<evidence type="ECO:0000256" key="4">
    <source>
        <dbReference type="ARBA" id="ARBA00022737"/>
    </source>
</evidence>
<dbReference type="PROSITE" id="PS51371">
    <property type="entry name" value="CBS"/>
    <property type="match status" value="1"/>
</dbReference>
<dbReference type="InterPro" id="IPR005170">
    <property type="entry name" value="Transptr-assoc_dom"/>
</dbReference>
<dbReference type="InterPro" id="IPR000644">
    <property type="entry name" value="CBS_dom"/>
</dbReference>
<keyword evidence="2" id="KW-1003">Cell membrane</keyword>
<keyword evidence="4" id="KW-0677">Repeat</keyword>
<dbReference type="GO" id="GO:0005886">
    <property type="term" value="C:plasma membrane"/>
    <property type="evidence" value="ECO:0007669"/>
    <property type="project" value="UniProtKB-SubCell"/>
</dbReference>
<name>A0A1H7I0E9_9SPHI</name>
<proteinExistence type="predicted"/>
<reference evidence="14" key="1">
    <citation type="submission" date="2016-10" db="EMBL/GenBank/DDBJ databases">
        <authorList>
            <person name="Varghese N."/>
            <person name="Submissions S."/>
        </authorList>
    </citation>
    <scope>NUCLEOTIDE SEQUENCE [LARGE SCALE GENOMIC DNA]</scope>
    <source>
        <strain evidence="14">Jip14</strain>
    </source>
</reference>
<feature type="transmembrane region" description="Helical" evidence="10">
    <location>
        <begin position="57"/>
        <end position="81"/>
    </location>
</feature>
<dbReference type="AlphaFoldDB" id="A0A1H7I0E9"/>
<evidence type="ECO:0000256" key="2">
    <source>
        <dbReference type="ARBA" id="ARBA00022475"/>
    </source>
</evidence>
<evidence type="ECO:0000259" key="12">
    <source>
        <dbReference type="PROSITE" id="PS51846"/>
    </source>
</evidence>
<evidence type="ECO:0000256" key="8">
    <source>
        <dbReference type="PROSITE-ProRule" id="PRU00703"/>
    </source>
</evidence>
<accession>A0A1H7I0E9</accession>
<dbReference type="SMART" id="SM01091">
    <property type="entry name" value="CorC_HlyC"/>
    <property type="match status" value="1"/>
</dbReference>
<protein>
    <submittedName>
        <fullName evidence="13">Putative hemolysin</fullName>
    </submittedName>
</protein>
<dbReference type="Pfam" id="PF03471">
    <property type="entry name" value="CorC_HlyC"/>
    <property type="match status" value="1"/>
</dbReference>
<dbReference type="Gene3D" id="3.30.465.10">
    <property type="match status" value="1"/>
</dbReference>
<dbReference type="Gene3D" id="3.10.580.10">
    <property type="entry name" value="CBS-domain"/>
    <property type="match status" value="1"/>
</dbReference>
<evidence type="ECO:0000256" key="3">
    <source>
        <dbReference type="ARBA" id="ARBA00022692"/>
    </source>
</evidence>
<feature type="domain" description="CNNM transmembrane" evidence="12">
    <location>
        <begin position="1"/>
        <end position="197"/>
    </location>
</feature>
<dbReference type="RefSeq" id="WP_090603131.1">
    <property type="nucleotide sequence ID" value="NZ_FNZR01000002.1"/>
</dbReference>
<evidence type="ECO:0000256" key="10">
    <source>
        <dbReference type="SAM" id="Phobius"/>
    </source>
</evidence>
<dbReference type="InterPro" id="IPR036318">
    <property type="entry name" value="FAD-bd_PCMH-like_sf"/>
</dbReference>
<evidence type="ECO:0000256" key="6">
    <source>
        <dbReference type="ARBA" id="ARBA00023122"/>
    </source>
</evidence>
<organism evidence="13 14">
    <name type="scientific">Parapedobacter koreensis</name>
    <dbReference type="NCBI Taxonomy" id="332977"/>
    <lineage>
        <taxon>Bacteria</taxon>
        <taxon>Pseudomonadati</taxon>
        <taxon>Bacteroidota</taxon>
        <taxon>Sphingobacteriia</taxon>
        <taxon>Sphingobacteriales</taxon>
        <taxon>Sphingobacteriaceae</taxon>
        <taxon>Parapedobacter</taxon>
    </lineage>
</organism>
<dbReference type="SMART" id="SM00116">
    <property type="entry name" value="CBS"/>
    <property type="match status" value="1"/>
</dbReference>
<keyword evidence="6 8" id="KW-0129">CBS domain</keyword>
<gene>
    <name evidence="13" type="ORF">SAMN05421740_10280</name>
</gene>
<feature type="transmembrane region" description="Helical" evidence="10">
    <location>
        <begin position="101"/>
        <end position="121"/>
    </location>
</feature>
<dbReference type="InterPro" id="IPR044751">
    <property type="entry name" value="Ion_transp-like_CBS"/>
</dbReference>
<dbReference type="Pfam" id="PF00571">
    <property type="entry name" value="CBS"/>
    <property type="match status" value="1"/>
</dbReference>
<sequence length="429" mass="47293">MLIESLIILALILLNGVFSASEIAIVSSRKARLQVLVDKKNAAAKQVLKLKDSPNQFLSTVQIGITLIGILTGLFGGSTIAQRIDVHLSEVAWLDGYSAEVSVLIVVIAITFLTLVLGELVPKRIGLAIPERYAMIVAFPMDILSKVVAPFVWLLSATTEGLVRLLNIKTSQNAVTEEEIKALVDEGADIGAIEHIEHEIVDRVFSLGDKRAVNLMTHRSNIVWLDIDDEYGEHKRTILESGHTVYPVCKDGLDNIIGVVHIKYLLKQYLIDQPINLMQLTQPVNYVHENSSAYSILNKFKTSKIHQAVVLDEYGSLQGIVTINDILSSLVGDISDGDTAERPEIVTREDGSMLVDGQYQLDGLFAVLNINVTDDEDEGLDNINTIAGLVLLKLGHMPTAGERMQWKNYEFEVMDMDGNRIDKVLVTAL</sequence>
<dbReference type="PROSITE" id="PS51846">
    <property type="entry name" value="CNNM"/>
    <property type="match status" value="1"/>
</dbReference>
<feature type="domain" description="CBS" evidence="11">
    <location>
        <begin position="280"/>
        <end position="339"/>
    </location>
</feature>
<keyword evidence="3 9" id="KW-0812">Transmembrane</keyword>
<dbReference type="SUPFAM" id="SSF54631">
    <property type="entry name" value="CBS-domain pair"/>
    <property type="match status" value="1"/>
</dbReference>
<evidence type="ECO:0000313" key="14">
    <source>
        <dbReference type="Proteomes" id="UP000198916"/>
    </source>
</evidence>
<dbReference type="OrthoDB" id="9798188at2"/>
<dbReference type="PANTHER" id="PTHR43099">
    <property type="entry name" value="UPF0053 PROTEIN YRKA"/>
    <property type="match status" value="1"/>
</dbReference>
<dbReference type="CDD" id="cd04590">
    <property type="entry name" value="CBS_pair_CorC_HlyC_assoc"/>
    <property type="match status" value="1"/>
</dbReference>
<evidence type="ECO:0000256" key="9">
    <source>
        <dbReference type="PROSITE-ProRule" id="PRU01193"/>
    </source>
</evidence>
<evidence type="ECO:0000313" key="13">
    <source>
        <dbReference type="EMBL" id="SEK56011.1"/>
    </source>
</evidence>
<keyword evidence="14" id="KW-1185">Reference proteome</keyword>
<dbReference type="Pfam" id="PF01595">
    <property type="entry name" value="CNNM"/>
    <property type="match status" value="1"/>
</dbReference>
<dbReference type="EMBL" id="FNZR01000002">
    <property type="protein sequence ID" value="SEK56011.1"/>
    <property type="molecule type" value="Genomic_DNA"/>
</dbReference>
<dbReference type="InterPro" id="IPR046342">
    <property type="entry name" value="CBS_dom_sf"/>
</dbReference>
<dbReference type="STRING" id="332977.SAMN05421740_10280"/>
<keyword evidence="7 9" id="KW-0472">Membrane</keyword>
<dbReference type="InterPro" id="IPR016169">
    <property type="entry name" value="FAD-bd_PCMH_sub2"/>
</dbReference>
<dbReference type="Proteomes" id="UP000198916">
    <property type="component" value="Unassembled WGS sequence"/>
</dbReference>
<dbReference type="PANTHER" id="PTHR43099:SF2">
    <property type="entry name" value="UPF0053 PROTEIN YRKA"/>
    <property type="match status" value="1"/>
</dbReference>
<evidence type="ECO:0000256" key="5">
    <source>
        <dbReference type="ARBA" id="ARBA00022989"/>
    </source>
</evidence>
<dbReference type="InterPro" id="IPR051676">
    <property type="entry name" value="UPF0053_domain"/>
</dbReference>
<dbReference type="InterPro" id="IPR002550">
    <property type="entry name" value="CNNM"/>
</dbReference>
<evidence type="ECO:0000256" key="1">
    <source>
        <dbReference type="ARBA" id="ARBA00004651"/>
    </source>
</evidence>
<evidence type="ECO:0000259" key="11">
    <source>
        <dbReference type="PROSITE" id="PS51371"/>
    </source>
</evidence>
<evidence type="ECO:0000256" key="7">
    <source>
        <dbReference type="ARBA" id="ARBA00023136"/>
    </source>
</evidence>
<keyword evidence="5 9" id="KW-1133">Transmembrane helix</keyword>